<dbReference type="EMBL" id="SLXA01000001">
    <property type="protein sequence ID" value="TCO86541.1"/>
    <property type="molecule type" value="Genomic_DNA"/>
</dbReference>
<protein>
    <recommendedName>
        <fullName evidence="3">Double zinc ribbon protein</fullName>
    </recommendedName>
</protein>
<name>A0A4R2LFV3_9FIRM</name>
<evidence type="ECO:0008006" key="3">
    <source>
        <dbReference type="Google" id="ProtNLM"/>
    </source>
</evidence>
<dbReference type="AlphaFoldDB" id="A0A4R2LFV3"/>
<evidence type="ECO:0000313" key="1">
    <source>
        <dbReference type="EMBL" id="TCO86541.1"/>
    </source>
</evidence>
<dbReference type="RefSeq" id="WP_132087874.1">
    <property type="nucleotide sequence ID" value="NZ_JANKAQ010000002.1"/>
</dbReference>
<dbReference type="OrthoDB" id="2068499at2"/>
<sequence length="108" mass="12502">MSSIKCPSCGQNISKHANVCIWCKCPLTPTVMNAAEESENRRKIEAHKEKWEKKEEMRLAQIRAIESRQIHCPYCGSVNVRKTTFWSDFGLWQSVGKQWVCKDCGSYF</sequence>
<evidence type="ECO:0000313" key="2">
    <source>
        <dbReference type="Proteomes" id="UP000295711"/>
    </source>
</evidence>
<gene>
    <name evidence="1" type="ORF">EV212_101332</name>
</gene>
<dbReference type="Proteomes" id="UP000295711">
    <property type="component" value="Unassembled WGS sequence"/>
</dbReference>
<proteinExistence type="predicted"/>
<reference evidence="1 2" key="1">
    <citation type="submission" date="2019-03" db="EMBL/GenBank/DDBJ databases">
        <title>Genomic Encyclopedia of Type Strains, Phase IV (KMG-IV): sequencing the most valuable type-strain genomes for metagenomic binning, comparative biology and taxonomic classification.</title>
        <authorList>
            <person name="Goeker M."/>
        </authorList>
    </citation>
    <scope>NUCLEOTIDE SEQUENCE [LARGE SCALE GENOMIC DNA]</scope>
    <source>
        <strain evidence="1 2">DSM 28559</strain>
    </source>
</reference>
<keyword evidence="2" id="KW-1185">Reference proteome</keyword>
<accession>A0A4R2LFV3</accession>
<organism evidence="1 2">
    <name type="scientific">Frisingicoccus caecimuris</name>
    <dbReference type="NCBI Taxonomy" id="1796636"/>
    <lineage>
        <taxon>Bacteria</taxon>
        <taxon>Bacillati</taxon>
        <taxon>Bacillota</taxon>
        <taxon>Clostridia</taxon>
        <taxon>Lachnospirales</taxon>
        <taxon>Lachnospiraceae</taxon>
        <taxon>Frisingicoccus</taxon>
    </lineage>
</organism>
<comment type="caution">
    <text evidence="1">The sequence shown here is derived from an EMBL/GenBank/DDBJ whole genome shotgun (WGS) entry which is preliminary data.</text>
</comment>